<accession>A0A9X2MAL3</accession>
<sequence length="223" mass="26034">MKITIKDVAREANVAVSTVSRVLSDSSKISEKTKIKVWDAVKKLNYVPNEMARGLASKRTNILAVIIPQWICDSFYHPFFLQVFRGISNCAKDRDYFIMYAFKENDDTWINRFIKSNFVEGILLFHEEEDKITTQFLKDIEFPFVSVSLPKNLEEALFFEDDEKKSIHEANGKYLGQYVAKIMMDKLESKDPGEKYYIINTKLIEKESLVEKMKSKVLYNRNI</sequence>
<keyword evidence="1" id="KW-0805">Transcription regulation</keyword>
<dbReference type="PANTHER" id="PTHR30146">
    <property type="entry name" value="LACI-RELATED TRANSCRIPTIONAL REPRESSOR"/>
    <property type="match status" value="1"/>
</dbReference>
<dbReference type="SUPFAM" id="SSF47413">
    <property type="entry name" value="lambda repressor-like DNA-binding domains"/>
    <property type="match status" value="1"/>
</dbReference>
<dbReference type="EMBL" id="JANKBY010000104">
    <property type="protein sequence ID" value="MCR1823070.1"/>
    <property type="molecule type" value="Genomic_DNA"/>
</dbReference>
<evidence type="ECO:0000256" key="1">
    <source>
        <dbReference type="ARBA" id="ARBA00023015"/>
    </source>
</evidence>
<feature type="domain" description="HTH lacI-type" evidence="4">
    <location>
        <begin position="3"/>
        <end position="57"/>
    </location>
</feature>
<dbReference type="RefSeq" id="WP_052232986.1">
    <property type="nucleotide sequence ID" value="NZ_JANKBY010000104.1"/>
</dbReference>
<dbReference type="Pfam" id="PF00356">
    <property type="entry name" value="LacI"/>
    <property type="match status" value="1"/>
</dbReference>
<dbReference type="CDD" id="cd01392">
    <property type="entry name" value="HTH_LacI"/>
    <property type="match status" value="1"/>
</dbReference>
<dbReference type="InterPro" id="IPR010982">
    <property type="entry name" value="Lambda_DNA-bd_dom_sf"/>
</dbReference>
<keyword evidence="3" id="KW-0804">Transcription</keyword>
<organism evidence="5 6">
    <name type="scientific">Terrisporobacter muris</name>
    <dbReference type="NCBI Taxonomy" id="2963284"/>
    <lineage>
        <taxon>Bacteria</taxon>
        <taxon>Bacillati</taxon>
        <taxon>Bacillota</taxon>
        <taxon>Clostridia</taxon>
        <taxon>Peptostreptococcales</taxon>
        <taxon>Peptostreptococcaceae</taxon>
        <taxon>Terrisporobacter</taxon>
    </lineage>
</organism>
<dbReference type="GO" id="GO:0000976">
    <property type="term" value="F:transcription cis-regulatory region binding"/>
    <property type="evidence" value="ECO:0007669"/>
    <property type="project" value="TreeGrafter"/>
</dbReference>
<dbReference type="GO" id="GO:0003700">
    <property type="term" value="F:DNA-binding transcription factor activity"/>
    <property type="evidence" value="ECO:0007669"/>
    <property type="project" value="TreeGrafter"/>
</dbReference>
<dbReference type="PRINTS" id="PR00036">
    <property type="entry name" value="HTHLACI"/>
</dbReference>
<dbReference type="InterPro" id="IPR000843">
    <property type="entry name" value="HTH_LacI"/>
</dbReference>
<dbReference type="PANTHER" id="PTHR30146:SF109">
    <property type="entry name" value="HTH-TYPE TRANSCRIPTIONAL REGULATOR GALS"/>
    <property type="match status" value="1"/>
</dbReference>
<evidence type="ECO:0000313" key="6">
    <source>
        <dbReference type="Proteomes" id="UP001140817"/>
    </source>
</evidence>
<name>A0A9X2MAL3_9FIRM</name>
<dbReference type="Gene3D" id="1.10.260.40">
    <property type="entry name" value="lambda repressor-like DNA-binding domains"/>
    <property type="match status" value="1"/>
</dbReference>
<protein>
    <submittedName>
        <fullName evidence="5">LacI family transcriptional regulator</fullName>
    </submittedName>
</protein>
<evidence type="ECO:0000256" key="3">
    <source>
        <dbReference type="ARBA" id="ARBA00023163"/>
    </source>
</evidence>
<dbReference type="Gene3D" id="3.40.50.2300">
    <property type="match status" value="1"/>
</dbReference>
<keyword evidence="6" id="KW-1185">Reference proteome</keyword>
<dbReference type="PROSITE" id="PS50932">
    <property type="entry name" value="HTH_LACI_2"/>
    <property type="match status" value="1"/>
</dbReference>
<dbReference type="AlphaFoldDB" id="A0A9X2MAL3"/>
<dbReference type="SMART" id="SM00354">
    <property type="entry name" value="HTH_LACI"/>
    <property type="match status" value="1"/>
</dbReference>
<evidence type="ECO:0000259" key="4">
    <source>
        <dbReference type="PROSITE" id="PS50932"/>
    </source>
</evidence>
<reference evidence="5" key="1">
    <citation type="submission" date="2022-07" db="EMBL/GenBank/DDBJ databases">
        <title>Enhanced cultured diversity of the mouse gut microbiota enables custom-made synthetic communities.</title>
        <authorList>
            <person name="Afrizal A."/>
        </authorList>
    </citation>
    <scope>NUCLEOTIDE SEQUENCE</scope>
    <source>
        <strain evidence="5">DSM 29186</strain>
    </source>
</reference>
<proteinExistence type="predicted"/>
<comment type="caution">
    <text evidence="5">The sequence shown here is derived from an EMBL/GenBank/DDBJ whole genome shotgun (WGS) entry which is preliminary data.</text>
</comment>
<dbReference type="Proteomes" id="UP001140817">
    <property type="component" value="Unassembled WGS sequence"/>
</dbReference>
<evidence type="ECO:0000313" key="5">
    <source>
        <dbReference type="EMBL" id="MCR1823070.1"/>
    </source>
</evidence>
<dbReference type="SUPFAM" id="SSF53822">
    <property type="entry name" value="Periplasmic binding protein-like I"/>
    <property type="match status" value="1"/>
</dbReference>
<dbReference type="InterPro" id="IPR028082">
    <property type="entry name" value="Peripla_BP_I"/>
</dbReference>
<gene>
    <name evidence="5" type="ORF">NSA58_09760</name>
</gene>
<evidence type="ECO:0000256" key="2">
    <source>
        <dbReference type="ARBA" id="ARBA00023125"/>
    </source>
</evidence>
<keyword evidence="2" id="KW-0238">DNA-binding</keyword>